<dbReference type="SUPFAM" id="SSF56281">
    <property type="entry name" value="Metallo-hydrolase/oxidoreductase"/>
    <property type="match status" value="1"/>
</dbReference>
<sequence>MTLFRFLPFLLTLSLASAQGGLTIRFLDVGQGDAVLITSPEGQSVMYDGGRTESRMRELIRQYQIRNVQAVIASHADADHITGLIPVVALNRPKFFINNGLAGTTQTWDRLMNVVAQAGTTGLKVNDQVLQLGSVKLTLLAPPVGMPRGYPNVNSVGLLVEYAGFRALMTGDSEALETAGWLRKYPASFLGPINVYKSIHHGASNGDNPVWLAAVRPQNVVVSVGPNSYGHPTRTALELYRKVGAVVYRTDLNGTVTVTVQPSGSFAITSEKGAASRPATAPSGLSSSPVPLTPPRARDAEPYYSNCAAVRAAGKAPLLRGQPGYRDGLDRDGDGRACE</sequence>
<dbReference type="PANTHER" id="PTHR30619:SF1">
    <property type="entry name" value="RECOMBINATION PROTEIN 2"/>
    <property type="match status" value="1"/>
</dbReference>
<dbReference type="RefSeq" id="WP_353542345.1">
    <property type="nucleotide sequence ID" value="NZ_BAABRN010000022.1"/>
</dbReference>
<dbReference type="SMART" id="SM00894">
    <property type="entry name" value="Excalibur"/>
    <property type="match status" value="1"/>
</dbReference>
<dbReference type="InterPro" id="IPR001279">
    <property type="entry name" value="Metallo-B-lactamas"/>
</dbReference>
<gene>
    <name evidence="4" type="ORF">Dxin01_02118</name>
</gene>
<dbReference type="CDD" id="cd07731">
    <property type="entry name" value="ComA-like_MBL-fold"/>
    <property type="match status" value="1"/>
</dbReference>
<evidence type="ECO:0000256" key="2">
    <source>
        <dbReference type="SAM" id="SignalP"/>
    </source>
</evidence>
<evidence type="ECO:0000313" key="4">
    <source>
        <dbReference type="EMBL" id="GAA5502374.1"/>
    </source>
</evidence>
<dbReference type="EMBL" id="BAABRN010000022">
    <property type="protein sequence ID" value="GAA5502374.1"/>
    <property type="molecule type" value="Genomic_DNA"/>
</dbReference>
<dbReference type="Proteomes" id="UP001458946">
    <property type="component" value="Unassembled WGS sequence"/>
</dbReference>
<organism evidence="4 5">
    <name type="scientific">Deinococcus xinjiangensis</name>
    <dbReference type="NCBI Taxonomy" id="457454"/>
    <lineage>
        <taxon>Bacteria</taxon>
        <taxon>Thermotogati</taxon>
        <taxon>Deinococcota</taxon>
        <taxon>Deinococci</taxon>
        <taxon>Deinococcales</taxon>
        <taxon>Deinococcaceae</taxon>
        <taxon>Deinococcus</taxon>
    </lineage>
</organism>
<accession>A0ABP9VAT7</accession>
<feature type="chain" id="PRO_5047124019" description="Excalibur calcium-binding domain-containing protein" evidence="2">
    <location>
        <begin position="19"/>
        <end position="339"/>
    </location>
</feature>
<feature type="region of interest" description="Disordered" evidence="1">
    <location>
        <begin position="318"/>
        <end position="339"/>
    </location>
</feature>
<name>A0ABP9VAT7_9DEIO</name>
<evidence type="ECO:0000259" key="3">
    <source>
        <dbReference type="SMART" id="SM00894"/>
    </source>
</evidence>
<reference evidence="4 5" key="1">
    <citation type="submission" date="2024-02" db="EMBL/GenBank/DDBJ databases">
        <title>Deinococcus xinjiangensis NBRC 107630.</title>
        <authorList>
            <person name="Ichikawa N."/>
            <person name="Katano-Makiyama Y."/>
            <person name="Hidaka K."/>
        </authorList>
    </citation>
    <scope>NUCLEOTIDE SEQUENCE [LARGE SCALE GENOMIC DNA]</scope>
    <source>
        <strain evidence="4 5">NBRC 107630</strain>
    </source>
</reference>
<dbReference type="InterPro" id="IPR052159">
    <property type="entry name" value="Competence_DNA_uptake"/>
</dbReference>
<dbReference type="Pfam" id="PF05901">
    <property type="entry name" value="Excalibur"/>
    <property type="match status" value="1"/>
</dbReference>
<dbReference type="Gene3D" id="3.60.15.10">
    <property type="entry name" value="Ribonuclease Z/Hydroxyacylglutathione hydrolase-like"/>
    <property type="match status" value="1"/>
</dbReference>
<evidence type="ECO:0000313" key="5">
    <source>
        <dbReference type="Proteomes" id="UP001458946"/>
    </source>
</evidence>
<feature type="compositionally biased region" description="Basic and acidic residues" evidence="1">
    <location>
        <begin position="327"/>
        <end position="339"/>
    </location>
</feature>
<feature type="domain" description="Excalibur calcium-binding" evidence="3">
    <location>
        <begin position="303"/>
        <end position="339"/>
    </location>
</feature>
<dbReference type="InterPro" id="IPR035681">
    <property type="entry name" value="ComA-like_MBL"/>
</dbReference>
<proteinExistence type="predicted"/>
<dbReference type="PANTHER" id="PTHR30619">
    <property type="entry name" value="DNA INTERNALIZATION/COMPETENCE PROTEIN COMEC/REC2"/>
    <property type="match status" value="1"/>
</dbReference>
<feature type="signal peptide" evidence="2">
    <location>
        <begin position="1"/>
        <end position="18"/>
    </location>
</feature>
<dbReference type="InterPro" id="IPR008613">
    <property type="entry name" value="Excalibur_Ca-bd_domain"/>
</dbReference>
<feature type="region of interest" description="Disordered" evidence="1">
    <location>
        <begin position="269"/>
        <end position="299"/>
    </location>
</feature>
<dbReference type="Pfam" id="PF00753">
    <property type="entry name" value="Lactamase_B"/>
    <property type="match status" value="1"/>
</dbReference>
<evidence type="ECO:0000256" key="1">
    <source>
        <dbReference type="SAM" id="MobiDB-lite"/>
    </source>
</evidence>
<comment type="caution">
    <text evidence="4">The sequence shown here is derived from an EMBL/GenBank/DDBJ whole genome shotgun (WGS) entry which is preliminary data.</text>
</comment>
<keyword evidence="2" id="KW-0732">Signal</keyword>
<protein>
    <recommendedName>
        <fullName evidence="3">Excalibur calcium-binding domain-containing protein</fullName>
    </recommendedName>
</protein>
<dbReference type="InterPro" id="IPR036866">
    <property type="entry name" value="RibonucZ/Hydroxyglut_hydro"/>
</dbReference>
<keyword evidence="5" id="KW-1185">Reference proteome</keyword>